<sequence>MRVEKLIQQLEHAQRDLDERTRDLETACSSFPPEDLRAYKEEVKKTSVQFLRHMCDAIVTKLPKELRLEIARHVVKSDTTTVLRGFPRRLFPFADKEYTGDMSEDFAEAVAHSTAVSHSLGWRTTGLQTLPRGFMAGASFEQLISRKIPQTKFTVQRVIGQLYLRLDYSARAKYGANHIRDDLEFLQRVNLPRCKRLNLRIVVSGGLGGIRQLHKVMKRLENIIRNKSWPVSTLLRLELVFGTRRALPPFVISERPALVLQFISCVLSVPISAQIREDLETFRTILGIHQYESSRVA</sequence>
<reference evidence="1" key="1">
    <citation type="journal article" date="2021" name="Nat. Commun.">
        <title>Genetic determinants of endophytism in the Arabidopsis root mycobiome.</title>
        <authorList>
            <person name="Mesny F."/>
            <person name="Miyauchi S."/>
            <person name="Thiergart T."/>
            <person name="Pickel B."/>
            <person name="Atanasova L."/>
            <person name="Karlsson M."/>
            <person name="Huettel B."/>
            <person name="Barry K.W."/>
            <person name="Haridas S."/>
            <person name="Chen C."/>
            <person name="Bauer D."/>
            <person name="Andreopoulos W."/>
            <person name="Pangilinan J."/>
            <person name="LaButti K."/>
            <person name="Riley R."/>
            <person name="Lipzen A."/>
            <person name="Clum A."/>
            <person name="Drula E."/>
            <person name="Henrissat B."/>
            <person name="Kohler A."/>
            <person name="Grigoriev I.V."/>
            <person name="Martin F.M."/>
            <person name="Hacquard S."/>
        </authorList>
    </citation>
    <scope>NUCLEOTIDE SEQUENCE</scope>
    <source>
        <strain evidence="1">MPI-CAGE-CH-0243</strain>
    </source>
</reference>
<keyword evidence="2" id="KW-1185">Reference proteome</keyword>
<evidence type="ECO:0000313" key="2">
    <source>
        <dbReference type="Proteomes" id="UP000700596"/>
    </source>
</evidence>
<proteinExistence type="predicted"/>
<dbReference type="Proteomes" id="UP000700596">
    <property type="component" value="Unassembled WGS sequence"/>
</dbReference>
<protein>
    <submittedName>
        <fullName evidence="1">Uncharacterized protein</fullName>
    </submittedName>
</protein>
<gene>
    <name evidence="1" type="ORF">B0J11DRAFT_543849</name>
</gene>
<dbReference type="AlphaFoldDB" id="A0A9P9D1W5"/>
<name>A0A9P9D1W5_9PLEO</name>
<accession>A0A9P9D1W5</accession>
<dbReference type="EMBL" id="JAGMWT010000025">
    <property type="protein sequence ID" value="KAH7111114.1"/>
    <property type="molecule type" value="Genomic_DNA"/>
</dbReference>
<comment type="caution">
    <text evidence="1">The sequence shown here is derived from an EMBL/GenBank/DDBJ whole genome shotgun (WGS) entry which is preliminary data.</text>
</comment>
<organism evidence="1 2">
    <name type="scientific">Dendryphion nanum</name>
    <dbReference type="NCBI Taxonomy" id="256645"/>
    <lineage>
        <taxon>Eukaryota</taxon>
        <taxon>Fungi</taxon>
        <taxon>Dikarya</taxon>
        <taxon>Ascomycota</taxon>
        <taxon>Pezizomycotina</taxon>
        <taxon>Dothideomycetes</taxon>
        <taxon>Pleosporomycetidae</taxon>
        <taxon>Pleosporales</taxon>
        <taxon>Torulaceae</taxon>
        <taxon>Dendryphion</taxon>
    </lineage>
</organism>
<evidence type="ECO:0000313" key="1">
    <source>
        <dbReference type="EMBL" id="KAH7111114.1"/>
    </source>
</evidence>